<dbReference type="EMBL" id="BKAU01000001">
    <property type="protein sequence ID" value="GEP95416.1"/>
    <property type="molecule type" value="Genomic_DNA"/>
</dbReference>
<evidence type="ECO:0000313" key="2">
    <source>
        <dbReference type="Proteomes" id="UP000321436"/>
    </source>
</evidence>
<keyword evidence="2" id="KW-1185">Reference proteome</keyword>
<reference evidence="1 2" key="1">
    <citation type="submission" date="2019-07" db="EMBL/GenBank/DDBJ databases">
        <title>Whole genome shotgun sequence of Chitinophaga cymbidii NBRC 109752.</title>
        <authorList>
            <person name="Hosoyama A."/>
            <person name="Uohara A."/>
            <person name="Ohji S."/>
            <person name="Ichikawa N."/>
        </authorList>
    </citation>
    <scope>NUCLEOTIDE SEQUENCE [LARGE SCALE GENOMIC DNA]</scope>
    <source>
        <strain evidence="1 2">NBRC 109752</strain>
    </source>
</reference>
<comment type="caution">
    <text evidence="1">The sequence shown here is derived from an EMBL/GenBank/DDBJ whole genome shotgun (WGS) entry which is preliminary data.</text>
</comment>
<accession>A0A512RI81</accession>
<proteinExistence type="predicted"/>
<protein>
    <submittedName>
        <fullName evidence="1">Uncharacterized protein</fullName>
    </submittedName>
</protein>
<organism evidence="1 2">
    <name type="scientific">Chitinophaga cymbidii</name>
    <dbReference type="NCBI Taxonomy" id="1096750"/>
    <lineage>
        <taxon>Bacteria</taxon>
        <taxon>Pseudomonadati</taxon>
        <taxon>Bacteroidota</taxon>
        <taxon>Chitinophagia</taxon>
        <taxon>Chitinophagales</taxon>
        <taxon>Chitinophagaceae</taxon>
        <taxon>Chitinophaga</taxon>
    </lineage>
</organism>
<sequence length="84" mass="9504">MRERLHEAIDLATDEKVIQQFHMTTLEISKSEYLTLEEVRELISDAEASAESGPSDEMLDELIAQARAAVEVMQKIRNARMAAK</sequence>
<gene>
    <name evidence="1" type="ORF">CCY01nite_16760</name>
</gene>
<name>A0A512RI81_9BACT</name>
<dbReference type="AlphaFoldDB" id="A0A512RI81"/>
<evidence type="ECO:0000313" key="1">
    <source>
        <dbReference type="EMBL" id="GEP95416.1"/>
    </source>
</evidence>
<dbReference type="Proteomes" id="UP000321436">
    <property type="component" value="Unassembled WGS sequence"/>
</dbReference>